<protein>
    <submittedName>
        <fullName evidence="1">Uncharacterized protein</fullName>
    </submittedName>
</protein>
<name>A0A397JP60_9GLOM</name>
<dbReference type="EMBL" id="PQFF01000005">
    <property type="protein sequence ID" value="RHZ90135.1"/>
    <property type="molecule type" value="Genomic_DNA"/>
</dbReference>
<reference evidence="1 2" key="1">
    <citation type="submission" date="2018-08" db="EMBL/GenBank/DDBJ databases">
        <title>Genome and evolution of the arbuscular mycorrhizal fungus Diversispora epigaea (formerly Glomus versiforme) and its bacterial endosymbionts.</title>
        <authorList>
            <person name="Sun X."/>
            <person name="Fei Z."/>
            <person name="Harrison M."/>
        </authorList>
    </citation>
    <scope>NUCLEOTIDE SEQUENCE [LARGE SCALE GENOMIC DNA]</scope>
    <source>
        <strain evidence="1 2">IT104</strain>
    </source>
</reference>
<organism evidence="1 2">
    <name type="scientific">Diversispora epigaea</name>
    <dbReference type="NCBI Taxonomy" id="1348612"/>
    <lineage>
        <taxon>Eukaryota</taxon>
        <taxon>Fungi</taxon>
        <taxon>Fungi incertae sedis</taxon>
        <taxon>Mucoromycota</taxon>
        <taxon>Glomeromycotina</taxon>
        <taxon>Glomeromycetes</taxon>
        <taxon>Diversisporales</taxon>
        <taxon>Diversisporaceae</taxon>
        <taxon>Diversispora</taxon>
    </lineage>
</organism>
<evidence type="ECO:0000313" key="1">
    <source>
        <dbReference type="EMBL" id="RHZ90135.1"/>
    </source>
</evidence>
<accession>A0A397JP60</accession>
<evidence type="ECO:0000313" key="2">
    <source>
        <dbReference type="Proteomes" id="UP000266861"/>
    </source>
</evidence>
<dbReference type="Proteomes" id="UP000266861">
    <property type="component" value="Unassembled WGS sequence"/>
</dbReference>
<sequence>MAWPGWFGKFHETDEDLVFISQRVNTKSFEEIQNGRKSKSFVAVVGQTMAWPGWFGKFHETDEDLVFISQRVNTKSFEEIQNGRKSKSFVAVVGIGERILKGTQLPIAALDARGAHGRNRWE</sequence>
<dbReference type="AlphaFoldDB" id="A0A397JP60"/>
<gene>
    <name evidence="1" type="ORF">Glove_7g45</name>
</gene>
<keyword evidence="2" id="KW-1185">Reference proteome</keyword>
<proteinExistence type="predicted"/>
<comment type="caution">
    <text evidence="1">The sequence shown here is derived from an EMBL/GenBank/DDBJ whole genome shotgun (WGS) entry which is preliminary data.</text>
</comment>